<dbReference type="Gene3D" id="6.10.140.80">
    <property type="match status" value="1"/>
</dbReference>
<organism evidence="1">
    <name type="scientific">Candidatus Shikimatogenerans sp. Ttur</name>
    <dbReference type="NCBI Taxonomy" id="3158569"/>
    <lineage>
        <taxon>Bacteria</taxon>
        <taxon>Pseudomonadati</taxon>
        <taxon>Bacteroidota</taxon>
        <taxon>Flavobacteriia</taxon>
        <taxon>Flavobacteriales</taxon>
        <taxon>Candidatus Shikimatogenerans</taxon>
    </lineage>
</organism>
<sequence length="77" mass="9166">MKLAIISAYIIYKYLLKNKKNILKYINQIKILNNNNYLWLDDYSIKNLELINSENGISLFKFLNKNKTILGTRLLKK</sequence>
<name>A0AAU7ZY43_9FLAO</name>
<dbReference type="InterPro" id="IPR036678">
    <property type="entry name" value="MutS_con_dom_sf"/>
</dbReference>
<gene>
    <name evidence="1" type="ORF">ABUS76_00330</name>
</gene>
<dbReference type="GO" id="GO:0005524">
    <property type="term" value="F:ATP binding"/>
    <property type="evidence" value="ECO:0007669"/>
    <property type="project" value="InterPro"/>
</dbReference>
<protein>
    <submittedName>
        <fullName evidence="1">Uncharacterized protein</fullName>
    </submittedName>
</protein>
<reference evidence="1" key="1">
    <citation type="submission" date="2024-06" db="EMBL/GenBank/DDBJ databases">
        <title>Diversity, functionality, and evolutionary history of bacterial symbionts in false click beetles (Coleoptera, Throscidae).</title>
        <authorList>
            <person name="Wierz J.C."/>
            <person name="Malm H."/>
            <person name="Kaltenpoth M."/>
            <person name="Engl T."/>
        </authorList>
    </citation>
    <scope>NUCLEOTIDE SEQUENCE</scope>
    <source>
        <strain evidence="1">Ttur</strain>
    </source>
</reference>
<proteinExistence type="predicted"/>
<accession>A0AAU7ZY43</accession>
<dbReference type="EMBL" id="CP158689">
    <property type="protein sequence ID" value="XCC45355.1"/>
    <property type="molecule type" value="Genomic_DNA"/>
</dbReference>
<evidence type="ECO:0000313" key="1">
    <source>
        <dbReference type="EMBL" id="XCC45355.1"/>
    </source>
</evidence>
<dbReference type="SUPFAM" id="SSF53150">
    <property type="entry name" value="DNA repair protein MutS, domain II"/>
    <property type="match status" value="1"/>
</dbReference>
<dbReference type="AlphaFoldDB" id="A0AAU7ZY43"/>
<dbReference type="GO" id="GO:0030983">
    <property type="term" value="F:mismatched DNA binding"/>
    <property type="evidence" value="ECO:0007669"/>
    <property type="project" value="InterPro"/>
</dbReference>
<dbReference type="GO" id="GO:0006298">
    <property type="term" value="P:mismatch repair"/>
    <property type="evidence" value="ECO:0007669"/>
    <property type="project" value="InterPro"/>
</dbReference>